<evidence type="ECO:0000256" key="1">
    <source>
        <dbReference type="SAM" id="Phobius"/>
    </source>
</evidence>
<name>A0A1G2R4E2_9BACT</name>
<feature type="transmembrane region" description="Helical" evidence="1">
    <location>
        <begin position="7"/>
        <end position="28"/>
    </location>
</feature>
<keyword evidence="1" id="KW-0472">Membrane</keyword>
<accession>A0A1G2R4E2</accession>
<reference evidence="2 3" key="1">
    <citation type="journal article" date="2016" name="Nat. Commun.">
        <title>Thousands of microbial genomes shed light on interconnected biogeochemical processes in an aquifer system.</title>
        <authorList>
            <person name="Anantharaman K."/>
            <person name="Brown C.T."/>
            <person name="Hug L.A."/>
            <person name="Sharon I."/>
            <person name="Castelle C.J."/>
            <person name="Probst A.J."/>
            <person name="Thomas B.C."/>
            <person name="Singh A."/>
            <person name="Wilkins M.J."/>
            <person name="Karaoz U."/>
            <person name="Brodie E.L."/>
            <person name="Williams K.H."/>
            <person name="Hubbard S.S."/>
            <person name="Banfield J.F."/>
        </authorList>
    </citation>
    <scope>NUCLEOTIDE SEQUENCE [LARGE SCALE GENOMIC DNA]</scope>
</reference>
<comment type="caution">
    <text evidence="2">The sequence shown here is derived from an EMBL/GenBank/DDBJ whole genome shotgun (WGS) entry which is preliminary data.</text>
</comment>
<feature type="transmembrane region" description="Helical" evidence="1">
    <location>
        <begin position="40"/>
        <end position="59"/>
    </location>
</feature>
<dbReference type="EMBL" id="MHTV01000006">
    <property type="protein sequence ID" value="OHA67693.1"/>
    <property type="molecule type" value="Genomic_DNA"/>
</dbReference>
<evidence type="ECO:0000313" key="3">
    <source>
        <dbReference type="Proteomes" id="UP000178092"/>
    </source>
</evidence>
<organism evidence="2 3">
    <name type="scientific">Candidatus Wildermuthbacteria bacterium RIFCSPHIGHO2_02_FULL_45_25</name>
    <dbReference type="NCBI Taxonomy" id="1802450"/>
    <lineage>
        <taxon>Bacteria</taxon>
        <taxon>Candidatus Wildermuthiibacteriota</taxon>
    </lineage>
</organism>
<dbReference type="Proteomes" id="UP000178092">
    <property type="component" value="Unassembled WGS sequence"/>
</dbReference>
<keyword evidence="1" id="KW-0812">Transmembrane</keyword>
<keyword evidence="1" id="KW-1133">Transmembrane helix</keyword>
<gene>
    <name evidence="2" type="ORF">A3C04_02135</name>
</gene>
<evidence type="ECO:0000313" key="2">
    <source>
        <dbReference type="EMBL" id="OHA67693.1"/>
    </source>
</evidence>
<proteinExistence type="predicted"/>
<dbReference type="AlphaFoldDB" id="A0A1G2R4E2"/>
<sequence length="67" mass="7645">MLKEKNFFVAAGIIFTAIFAIHGARSLLQWQAWVQGWEVPLWLSWAAGALAAFMAVESFRHLRKVKK</sequence>
<protein>
    <submittedName>
        <fullName evidence="2">Uncharacterized protein</fullName>
    </submittedName>
</protein>